<dbReference type="EMBL" id="MHPE01000033">
    <property type="protein sequence ID" value="OGZ76500.1"/>
    <property type="molecule type" value="Genomic_DNA"/>
</dbReference>
<proteinExistence type="predicted"/>
<accession>A0A1G2IQ50</accession>
<organism evidence="2 3">
    <name type="scientific">Candidatus Staskawiczbacteria bacterium RIFCSPLOWO2_12_FULL_37_15</name>
    <dbReference type="NCBI Taxonomy" id="1802218"/>
    <lineage>
        <taxon>Bacteria</taxon>
        <taxon>Candidatus Staskawicziibacteriota</taxon>
    </lineage>
</organism>
<evidence type="ECO:0000313" key="3">
    <source>
        <dbReference type="Proteomes" id="UP000178632"/>
    </source>
</evidence>
<dbReference type="Proteomes" id="UP000178632">
    <property type="component" value="Unassembled WGS sequence"/>
</dbReference>
<protein>
    <recommendedName>
        <fullName evidence="1">DZANK-type domain-containing protein</fullName>
    </recommendedName>
</protein>
<gene>
    <name evidence="2" type="ORF">A3G45_01850</name>
</gene>
<evidence type="ECO:0000259" key="1">
    <source>
        <dbReference type="Pfam" id="PF12773"/>
    </source>
</evidence>
<feature type="domain" description="DZANK-type" evidence="1">
    <location>
        <begin position="95"/>
        <end position="143"/>
    </location>
</feature>
<dbReference type="AlphaFoldDB" id="A0A1G2IQ50"/>
<comment type="caution">
    <text evidence="2">The sequence shown here is derived from an EMBL/GenBank/DDBJ whole genome shotgun (WGS) entry which is preliminary data.</text>
</comment>
<dbReference type="Pfam" id="PF12773">
    <property type="entry name" value="DZR"/>
    <property type="match status" value="1"/>
</dbReference>
<name>A0A1G2IQ50_9BACT</name>
<evidence type="ECO:0000313" key="2">
    <source>
        <dbReference type="EMBL" id="OGZ76500.1"/>
    </source>
</evidence>
<dbReference type="InterPro" id="IPR025874">
    <property type="entry name" value="DZR"/>
</dbReference>
<sequence length="151" mass="16301">MATVQDVLSTAEATGGYGSREGVYIARPPVMVRKKTSGGIFPVVAIDVQIGNSEAGGFLLFAGQEKEEWYPADNYEVPRRMVWTCPKKECNGNKKAHLCAGFCTECGTALEQVPLGFVTVNTPCPECKARVVFPEDKFCSACGAQLKGESR</sequence>
<reference evidence="2 3" key="1">
    <citation type="journal article" date="2016" name="Nat. Commun.">
        <title>Thousands of microbial genomes shed light on interconnected biogeochemical processes in an aquifer system.</title>
        <authorList>
            <person name="Anantharaman K."/>
            <person name="Brown C.T."/>
            <person name="Hug L.A."/>
            <person name="Sharon I."/>
            <person name="Castelle C.J."/>
            <person name="Probst A.J."/>
            <person name="Thomas B.C."/>
            <person name="Singh A."/>
            <person name="Wilkins M.J."/>
            <person name="Karaoz U."/>
            <person name="Brodie E.L."/>
            <person name="Williams K.H."/>
            <person name="Hubbard S.S."/>
            <person name="Banfield J.F."/>
        </authorList>
    </citation>
    <scope>NUCLEOTIDE SEQUENCE [LARGE SCALE GENOMIC DNA]</scope>
</reference>